<evidence type="ECO:0000256" key="4">
    <source>
        <dbReference type="ARBA" id="ARBA00022747"/>
    </source>
</evidence>
<gene>
    <name evidence="7" type="ORF">TPAS_2986</name>
    <name evidence="8" type="ORF">TPAS_3003</name>
</gene>
<dbReference type="Proteomes" id="UP000195985">
    <property type="component" value="Unassembled WGS sequence"/>
</dbReference>
<dbReference type="Gene3D" id="3.40.50.150">
    <property type="entry name" value="Vaccinia Virus protein VP39"/>
    <property type="match status" value="1"/>
</dbReference>
<dbReference type="RefSeq" id="WP_086943943.1">
    <property type="nucleotide sequence ID" value="NZ_FONM01000035.1"/>
</dbReference>
<dbReference type="Pfam" id="PF01555">
    <property type="entry name" value="N6_N4_Mtase"/>
    <property type="match status" value="1"/>
</dbReference>
<evidence type="ECO:0000313" key="7">
    <source>
        <dbReference type="EMBL" id="SLM53258.1"/>
    </source>
</evidence>
<evidence type="ECO:0000313" key="8">
    <source>
        <dbReference type="EMBL" id="SLM53275.1"/>
    </source>
</evidence>
<dbReference type="SUPFAM" id="SSF53335">
    <property type="entry name" value="S-adenosyl-L-methionine-dependent methyltransferases"/>
    <property type="match status" value="1"/>
</dbReference>
<feature type="domain" description="DNA methylase N-4/N-6" evidence="5">
    <location>
        <begin position="206"/>
        <end position="513"/>
    </location>
</feature>
<dbReference type="GO" id="GO:0008170">
    <property type="term" value="F:N-methyltransferase activity"/>
    <property type="evidence" value="ECO:0007669"/>
    <property type="project" value="InterPro"/>
</dbReference>
<keyword evidence="1 7" id="KW-0489">Methyltransferase</keyword>
<sequence>MSNEVEPKVIDRVKEIVLGFGDKYFDHEGNLKRHSLVNALRSYDMDLMSALISDEFVSTHYTMNIADKTIFLKDKFEEMLQYQSVWMGSYTQFENRIGITAGGRFINDSEDVTLAFPYKDSVLKAGMTKEDFDKDDLSADEPFLNETIAKAEIDTLLDEKILHHVKKYTVNGEEEVFNFTDEDNLVIKGNNLIALHSIKERYEGKVKCIFIDPPYYFKKTKEVDAFKYNSNFKLSTWLVFMKDRLKIAKELLQEGGTIWISVGEDGMHYLKVLADDIFGKDHFIGTIPRRTRNSKSDVPFNFSQDFDWILTYTNVSDINKVVGRTVERKYYTTEDLPGRPWRIADLTKQTTAKERPNSYFTIVDPNTGKEYPASEKRTWCITSDTFDYYYENKAIVFPDDYDFLNIQKPYMRKFKDEDDNTGKLSSVISDLQITDFLTALLMNSKNKDGNIEIDELMGRESFGYAKPENMIKAILDVATTENDLVLDFFMGSGTTQAVSMKMNRRFIGIEQMDYIDTVSVNRLNQVIKGEQGGISKDVEWQGGSSFIYVELMEKNRGYIDSVLRAKDENELRSVYKRMSDEENGADLDFRVDLQKYVDTEFWLRPIDEQKQLLVKIIDKNQLYFDYSEIDDNNVSCLLTNAEISFNKSFYEKGEE</sequence>
<evidence type="ECO:0000259" key="5">
    <source>
        <dbReference type="Pfam" id="PF01555"/>
    </source>
</evidence>
<dbReference type="PRINTS" id="PR00508">
    <property type="entry name" value="S21N4MTFRASE"/>
</dbReference>
<dbReference type="InterPro" id="IPR029063">
    <property type="entry name" value="SAM-dependent_MTases_sf"/>
</dbReference>
<evidence type="ECO:0000259" key="6">
    <source>
        <dbReference type="Pfam" id="PF12564"/>
    </source>
</evidence>
<evidence type="ECO:0000313" key="9">
    <source>
        <dbReference type="Proteomes" id="UP000195985"/>
    </source>
</evidence>
<dbReference type="STRING" id="43064.SAMN04488086_1353"/>
<feature type="domain" description="Type III restriction/modification enzyme methylation subunit" evidence="6">
    <location>
        <begin position="45"/>
        <end position="98"/>
    </location>
</feature>
<reference evidence="9" key="1">
    <citation type="submission" date="2016-04" db="EMBL/GenBank/DDBJ databases">
        <authorList>
            <person name="Strepis N."/>
        </authorList>
    </citation>
    <scope>NUCLEOTIDE SEQUENCE [LARGE SCALE GENOMIC DNA]</scope>
</reference>
<dbReference type="GO" id="GO:0003677">
    <property type="term" value="F:DNA binding"/>
    <property type="evidence" value="ECO:0007669"/>
    <property type="project" value="InterPro"/>
</dbReference>
<reference evidence="7" key="2">
    <citation type="submission" date="2016-04" db="EMBL/GenBank/DDBJ databases">
        <authorList>
            <person name="Evans L.H."/>
            <person name="Alamgir A."/>
            <person name="Owens N."/>
            <person name="Weber N.D."/>
            <person name="Virtaneva K."/>
            <person name="Barbian K."/>
            <person name="Babar A."/>
            <person name="Rosenke K."/>
        </authorList>
    </citation>
    <scope>NUCLEOTIDE SEQUENCE [LARGE SCALE GENOMIC DNA]</scope>
    <source>
        <strain evidence="7">Trichococcus pasteurii</strain>
    </source>
</reference>
<dbReference type="GO" id="GO:0009307">
    <property type="term" value="P:DNA restriction-modification system"/>
    <property type="evidence" value="ECO:0007669"/>
    <property type="project" value="UniProtKB-KW"/>
</dbReference>
<dbReference type="InterPro" id="IPR002941">
    <property type="entry name" value="DNA_methylase_N4/N6"/>
</dbReference>
<evidence type="ECO:0000256" key="1">
    <source>
        <dbReference type="ARBA" id="ARBA00022603"/>
    </source>
</evidence>
<keyword evidence="9" id="KW-1185">Reference proteome</keyword>
<dbReference type="OrthoDB" id="9800801at2"/>
<proteinExistence type="predicted"/>
<evidence type="ECO:0000256" key="2">
    <source>
        <dbReference type="ARBA" id="ARBA00022679"/>
    </source>
</evidence>
<dbReference type="Pfam" id="PF12564">
    <property type="entry name" value="TypeIII_RM_meth"/>
    <property type="match status" value="1"/>
</dbReference>
<keyword evidence="3" id="KW-0949">S-adenosyl-L-methionine</keyword>
<keyword evidence="2" id="KW-0808">Transferase</keyword>
<accession>A0A1W1IJN6</accession>
<evidence type="ECO:0000256" key="3">
    <source>
        <dbReference type="ARBA" id="ARBA00022691"/>
    </source>
</evidence>
<dbReference type="EMBL" id="FWEY01000015">
    <property type="protein sequence ID" value="SLM53275.1"/>
    <property type="molecule type" value="Genomic_DNA"/>
</dbReference>
<name>A0A1W1IJN6_9LACT</name>
<dbReference type="InterPro" id="IPR002295">
    <property type="entry name" value="N4/N6-MTase_EcoPI_Mod-like"/>
</dbReference>
<dbReference type="InterPro" id="IPR001091">
    <property type="entry name" value="RM_Methyltransferase"/>
</dbReference>
<dbReference type="AlphaFoldDB" id="A0A1W1IJN6"/>
<dbReference type="PIRSF" id="PIRSF015855">
    <property type="entry name" value="TypeIII_Mtase_mKpnI"/>
    <property type="match status" value="1"/>
</dbReference>
<dbReference type="GO" id="GO:0032259">
    <property type="term" value="P:methylation"/>
    <property type="evidence" value="ECO:0007669"/>
    <property type="project" value="UniProtKB-KW"/>
</dbReference>
<protein>
    <submittedName>
        <fullName evidence="7">Restriction/modification dna-methylase</fullName>
    </submittedName>
</protein>
<dbReference type="InterPro" id="IPR022221">
    <property type="entry name" value="TypeIII_RM_meth"/>
</dbReference>
<organism evidence="7 9">
    <name type="scientific">Trichococcus pasteurii</name>
    <dbReference type="NCBI Taxonomy" id="43064"/>
    <lineage>
        <taxon>Bacteria</taxon>
        <taxon>Bacillati</taxon>
        <taxon>Bacillota</taxon>
        <taxon>Bacilli</taxon>
        <taxon>Lactobacillales</taxon>
        <taxon>Carnobacteriaceae</taxon>
        <taxon>Trichococcus</taxon>
    </lineage>
</organism>
<keyword evidence="4" id="KW-0680">Restriction system</keyword>
<dbReference type="EMBL" id="FWEY01000015">
    <property type="protein sequence ID" value="SLM53258.1"/>
    <property type="molecule type" value="Genomic_DNA"/>
</dbReference>